<dbReference type="Gene3D" id="1.10.10.10">
    <property type="entry name" value="Winged helix-like DNA-binding domain superfamily/Winged helix DNA-binding domain"/>
    <property type="match status" value="1"/>
</dbReference>
<comment type="similarity">
    <text evidence="1">Belongs to the LysR transcriptional regulatory family.</text>
</comment>
<dbReference type="RefSeq" id="WP_284313131.1">
    <property type="nucleotide sequence ID" value="NZ_BSPC01000026.1"/>
</dbReference>
<keyword evidence="2" id="KW-0805">Transcription regulation</keyword>
<feature type="region of interest" description="Disordered" evidence="5">
    <location>
        <begin position="298"/>
        <end position="320"/>
    </location>
</feature>
<dbReference type="SUPFAM" id="SSF53850">
    <property type="entry name" value="Periplasmic binding protein-like II"/>
    <property type="match status" value="1"/>
</dbReference>
<keyword evidence="8" id="KW-1185">Reference proteome</keyword>
<evidence type="ECO:0000256" key="3">
    <source>
        <dbReference type="ARBA" id="ARBA00023125"/>
    </source>
</evidence>
<dbReference type="PANTHER" id="PTHR30537:SF3">
    <property type="entry name" value="TRANSCRIPTIONAL REGULATORY PROTEIN"/>
    <property type="match status" value="1"/>
</dbReference>
<dbReference type="Pfam" id="PF00126">
    <property type="entry name" value="HTH_1"/>
    <property type="match status" value="1"/>
</dbReference>
<feature type="compositionally biased region" description="Polar residues" evidence="5">
    <location>
        <begin position="311"/>
        <end position="320"/>
    </location>
</feature>
<dbReference type="Pfam" id="PF03466">
    <property type="entry name" value="LysR_substrate"/>
    <property type="match status" value="1"/>
</dbReference>
<feature type="compositionally biased region" description="Basic and acidic residues" evidence="5">
    <location>
        <begin position="298"/>
        <end position="308"/>
    </location>
</feature>
<dbReference type="InterPro" id="IPR036390">
    <property type="entry name" value="WH_DNA-bd_sf"/>
</dbReference>
<dbReference type="PANTHER" id="PTHR30537">
    <property type="entry name" value="HTH-TYPE TRANSCRIPTIONAL REGULATOR"/>
    <property type="match status" value="1"/>
</dbReference>
<keyword evidence="4" id="KW-0804">Transcription</keyword>
<evidence type="ECO:0000313" key="8">
    <source>
        <dbReference type="Proteomes" id="UP001156882"/>
    </source>
</evidence>
<evidence type="ECO:0000259" key="6">
    <source>
        <dbReference type="PROSITE" id="PS50931"/>
    </source>
</evidence>
<evidence type="ECO:0000256" key="2">
    <source>
        <dbReference type="ARBA" id="ARBA00023015"/>
    </source>
</evidence>
<sequence>MQDWNELRLILAIQRSGSLTAAARALLIDHSTAFRRLNTLEARLGVRAFERLPGGVYRATTAGERMAAAAERMEDEALALDRDIAGRDHRLSGRLRVTSSETLAYSRLTRHLAAFRQAHPGILVELAIDNRVLSLSRREADIALRPIRPTEGDLWGRKLAGVAWCFYASPDRVQAMGGAARTPDALAKEALIGWEETTSGIQAADWLARTMPAEPIVYRTSSLVNQLTAAKAGIGMALLPCYLGDGDPGVARALAQPIADLAGELWIVTHADLKGTGRVRAFFDLVGNGLAGERDLFEGRARPQDRMPDATASQPQTSSI</sequence>
<keyword evidence="3" id="KW-0238">DNA-binding</keyword>
<dbReference type="InterPro" id="IPR005119">
    <property type="entry name" value="LysR_subst-bd"/>
</dbReference>
<organism evidence="7 8">
    <name type="scientific">Labrys miyagiensis</name>
    <dbReference type="NCBI Taxonomy" id="346912"/>
    <lineage>
        <taxon>Bacteria</taxon>
        <taxon>Pseudomonadati</taxon>
        <taxon>Pseudomonadota</taxon>
        <taxon>Alphaproteobacteria</taxon>
        <taxon>Hyphomicrobiales</taxon>
        <taxon>Xanthobacteraceae</taxon>
        <taxon>Labrys</taxon>
    </lineage>
</organism>
<protein>
    <submittedName>
        <fullName evidence="7">LysR family transcriptional regulator</fullName>
    </submittedName>
</protein>
<dbReference type="InterPro" id="IPR036388">
    <property type="entry name" value="WH-like_DNA-bd_sf"/>
</dbReference>
<dbReference type="SUPFAM" id="SSF46785">
    <property type="entry name" value="Winged helix' DNA-binding domain"/>
    <property type="match status" value="1"/>
</dbReference>
<comment type="caution">
    <text evidence="7">The sequence shown here is derived from an EMBL/GenBank/DDBJ whole genome shotgun (WGS) entry which is preliminary data.</text>
</comment>
<gene>
    <name evidence="7" type="ORF">GCM10007874_30640</name>
</gene>
<dbReference type="Proteomes" id="UP001156882">
    <property type="component" value="Unassembled WGS sequence"/>
</dbReference>
<name>A0ABQ6CK92_9HYPH</name>
<dbReference type="PROSITE" id="PS50931">
    <property type="entry name" value="HTH_LYSR"/>
    <property type="match status" value="1"/>
</dbReference>
<dbReference type="Gene3D" id="3.40.190.290">
    <property type="match status" value="1"/>
</dbReference>
<evidence type="ECO:0000256" key="4">
    <source>
        <dbReference type="ARBA" id="ARBA00023163"/>
    </source>
</evidence>
<dbReference type="EMBL" id="BSPC01000026">
    <property type="protein sequence ID" value="GLS20047.1"/>
    <property type="molecule type" value="Genomic_DNA"/>
</dbReference>
<proteinExistence type="inferred from homology"/>
<dbReference type="InterPro" id="IPR000847">
    <property type="entry name" value="LysR_HTH_N"/>
</dbReference>
<accession>A0ABQ6CK92</accession>
<feature type="domain" description="HTH lysR-type" evidence="6">
    <location>
        <begin position="1"/>
        <end position="60"/>
    </location>
</feature>
<dbReference type="InterPro" id="IPR058163">
    <property type="entry name" value="LysR-type_TF_proteobact-type"/>
</dbReference>
<evidence type="ECO:0000256" key="5">
    <source>
        <dbReference type="SAM" id="MobiDB-lite"/>
    </source>
</evidence>
<evidence type="ECO:0000256" key="1">
    <source>
        <dbReference type="ARBA" id="ARBA00009437"/>
    </source>
</evidence>
<evidence type="ECO:0000313" key="7">
    <source>
        <dbReference type="EMBL" id="GLS20047.1"/>
    </source>
</evidence>
<reference evidence="8" key="1">
    <citation type="journal article" date="2019" name="Int. J. Syst. Evol. Microbiol.">
        <title>The Global Catalogue of Microorganisms (GCM) 10K type strain sequencing project: providing services to taxonomists for standard genome sequencing and annotation.</title>
        <authorList>
            <consortium name="The Broad Institute Genomics Platform"/>
            <consortium name="The Broad Institute Genome Sequencing Center for Infectious Disease"/>
            <person name="Wu L."/>
            <person name="Ma J."/>
        </authorList>
    </citation>
    <scope>NUCLEOTIDE SEQUENCE [LARGE SCALE GENOMIC DNA]</scope>
    <source>
        <strain evidence="8">NBRC 101365</strain>
    </source>
</reference>